<feature type="domain" description="DUF2157" evidence="2">
    <location>
        <begin position="15"/>
        <end position="155"/>
    </location>
</feature>
<dbReference type="Proteomes" id="UP000292445">
    <property type="component" value="Unassembled WGS sequence"/>
</dbReference>
<feature type="transmembrane region" description="Helical" evidence="1">
    <location>
        <begin position="244"/>
        <end position="265"/>
    </location>
</feature>
<evidence type="ECO:0000256" key="1">
    <source>
        <dbReference type="SAM" id="Phobius"/>
    </source>
</evidence>
<dbReference type="EMBL" id="SGXC01000002">
    <property type="protein sequence ID" value="RZS81722.1"/>
    <property type="molecule type" value="Genomic_DNA"/>
</dbReference>
<feature type="transmembrane region" description="Helical" evidence="1">
    <location>
        <begin position="76"/>
        <end position="94"/>
    </location>
</feature>
<dbReference type="RefSeq" id="WP_165404701.1">
    <property type="nucleotide sequence ID" value="NZ_SGXC01000002.1"/>
</dbReference>
<feature type="transmembrane region" description="Helical" evidence="1">
    <location>
        <begin position="216"/>
        <end position="238"/>
    </location>
</feature>
<feature type="transmembrane region" description="Helical" evidence="1">
    <location>
        <begin position="190"/>
        <end position="209"/>
    </location>
</feature>
<dbReference type="Pfam" id="PF09925">
    <property type="entry name" value="DUF2157"/>
    <property type="match status" value="1"/>
</dbReference>
<feature type="transmembrane region" description="Helical" evidence="1">
    <location>
        <begin position="272"/>
        <end position="290"/>
    </location>
</feature>
<evidence type="ECO:0000313" key="3">
    <source>
        <dbReference type="EMBL" id="RZS81722.1"/>
    </source>
</evidence>
<gene>
    <name evidence="3" type="ORF">EV675_4350</name>
</gene>
<dbReference type="AlphaFoldDB" id="A0A4Q7NEZ7"/>
<feature type="transmembrane region" description="Helical" evidence="1">
    <location>
        <begin position="106"/>
        <end position="125"/>
    </location>
</feature>
<organism evidence="3 4">
    <name type="scientific">Pigmentiphaga kullae</name>
    <dbReference type="NCBI Taxonomy" id="151784"/>
    <lineage>
        <taxon>Bacteria</taxon>
        <taxon>Pseudomonadati</taxon>
        <taxon>Pseudomonadota</taxon>
        <taxon>Betaproteobacteria</taxon>
        <taxon>Burkholderiales</taxon>
        <taxon>Alcaligenaceae</taxon>
        <taxon>Pigmentiphaga</taxon>
    </lineage>
</organism>
<name>A0A4Q7NEZ7_9BURK</name>
<comment type="caution">
    <text evidence="3">The sequence shown here is derived from an EMBL/GenBank/DDBJ whole genome shotgun (WGS) entry which is preliminary data.</text>
</comment>
<dbReference type="InterPro" id="IPR018677">
    <property type="entry name" value="DUF2157"/>
</dbReference>
<evidence type="ECO:0000259" key="2">
    <source>
        <dbReference type="Pfam" id="PF09925"/>
    </source>
</evidence>
<feature type="transmembrane region" description="Helical" evidence="1">
    <location>
        <begin position="153"/>
        <end position="170"/>
    </location>
</feature>
<accession>A0A4Q7NEZ7</accession>
<reference evidence="3 4" key="1">
    <citation type="submission" date="2019-02" db="EMBL/GenBank/DDBJ databases">
        <title>Genomic Encyclopedia of Type Strains, Phase IV (KMG-IV): sequencing the most valuable type-strain genomes for metagenomic binning, comparative biology and taxonomic classification.</title>
        <authorList>
            <person name="Goeker M."/>
        </authorList>
    </citation>
    <scope>NUCLEOTIDE SEQUENCE [LARGE SCALE GENOMIC DNA]</scope>
    <source>
        <strain evidence="3 4">K24</strain>
    </source>
</reference>
<feature type="transmembrane region" description="Helical" evidence="1">
    <location>
        <begin position="302"/>
        <end position="322"/>
    </location>
</feature>
<feature type="transmembrane region" description="Helical" evidence="1">
    <location>
        <begin position="131"/>
        <end position="148"/>
    </location>
</feature>
<protein>
    <submittedName>
        <fullName evidence="3">Putative membrane protein DUF2157</fullName>
    </submittedName>
</protein>
<keyword evidence="1" id="KW-1133">Transmembrane helix</keyword>
<keyword evidence="1" id="KW-0812">Transmembrane</keyword>
<evidence type="ECO:0000313" key="4">
    <source>
        <dbReference type="Proteomes" id="UP000292445"/>
    </source>
</evidence>
<proteinExistence type="predicted"/>
<feature type="transmembrane region" description="Helical" evidence="1">
    <location>
        <begin position="49"/>
        <end position="70"/>
    </location>
</feature>
<sequence>MNGGRSIVHRQLIELARRKVLSAQAAEEGLRLAAVLPDGPAWRRFLEYVCAYGGALACAAGIIFLVAFNWQEWPPIAKFALLQALLAASAAVAWRLGTARPAGRVALLFAMILCGALLAYLGQHYQTGADSYQLFLAWGFLILPWVAASRSAAAWALLLVLANLAVQLYVGRFSPFLLAALDGGWPHPWLFWLDLAAVAAAEGLGGRLADGGRLRFLPRLAGVLALAIIVSALVGAILDQARGGGILAWTTLAAMVLVLAGGFLFYQWRRDLPMLTLCCLAAIAVATAGLARLLAEGDPGELSLLVIGGFLIAASAGAAVWLRRLQARWAGESA</sequence>
<keyword evidence="4" id="KW-1185">Reference proteome</keyword>
<keyword evidence="1" id="KW-0472">Membrane</keyword>